<evidence type="ECO:0000256" key="6">
    <source>
        <dbReference type="SAM" id="MobiDB-lite"/>
    </source>
</evidence>
<protein>
    <recommendedName>
        <fullName evidence="8">MADS-box domain-containing protein</fullName>
    </recommendedName>
</protein>
<reference evidence="9" key="1">
    <citation type="submission" date="2023-03" db="EMBL/GenBank/DDBJ databases">
        <title>Chromosome-scale reference genome and RAD-based genetic map of yellow starthistle (Centaurea solstitialis) reveal putative structural variation and QTLs associated with invader traits.</title>
        <authorList>
            <person name="Reatini B."/>
            <person name="Cang F.A."/>
            <person name="Jiang Q."/>
            <person name="Mckibben M.T.W."/>
            <person name="Barker M.S."/>
            <person name="Rieseberg L.H."/>
            <person name="Dlugosch K.M."/>
        </authorList>
    </citation>
    <scope>NUCLEOTIDE SEQUENCE</scope>
    <source>
        <strain evidence="9">CAN-66</strain>
        <tissue evidence="9">Leaf</tissue>
    </source>
</reference>
<evidence type="ECO:0000313" key="9">
    <source>
        <dbReference type="EMBL" id="KAJ9566841.1"/>
    </source>
</evidence>
<keyword evidence="4" id="KW-0804">Transcription</keyword>
<comment type="caution">
    <text evidence="9">The sequence shown here is derived from an EMBL/GenBank/DDBJ whole genome shotgun (WGS) entry which is preliminary data.</text>
</comment>
<accession>A0AA38WVG4</accession>
<dbReference type="Proteomes" id="UP001172457">
    <property type="component" value="Chromosome 1"/>
</dbReference>
<proteinExistence type="predicted"/>
<name>A0AA38WVG4_9ASTR</name>
<keyword evidence="7" id="KW-0812">Transmembrane</keyword>
<keyword evidence="7" id="KW-1133">Transmembrane helix</keyword>
<dbReference type="InterPro" id="IPR036879">
    <property type="entry name" value="TF_MADSbox_sf"/>
</dbReference>
<dbReference type="InterPro" id="IPR050142">
    <property type="entry name" value="MADS-box/MEF2_TF"/>
</dbReference>
<feature type="compositionally biased region" description="Polar residues" evidence="6">
    <location>
        <begin position="302"/>
        <end position="312"/>
    </location>
</feature>
<dbReference type="EMBL" id="JARYMX010000001">
    <property type="protein sequence ID" value="KAJ9566841.1"/>
    <property type="molecule type" value="Genomic_DNA"/>
</dbReference>
<keyword evidence="2" id="KW-0805">Transcription regulation</keyword>
<feature type="region of interest" description="Disordered" evidence="6">
    <location>
        <begin position="296"/>
        <end position="315"/>
    </location>
</feature>
<feature type="domain" description="MADS-box" evidence="8">
    <location>
        <begin position="198"/>
        <end position="258"/>
    </location>
</feature>
<feature type="transmembrane region" description="Helical" evidence="7">
    <location>
        <begin position="171"/>
        <end position="197"/>
    </location>
</feature>
<dbReference type="PRINTS" id="PR00404">
    <property type="entry name" value="MADSDOMAIN"/>
</dbReference>
<dbReference type="FunFam" id="3.40.1810.10:FF:000028">
    <property type="entry name" value="Agamous-like MADS-box protein AGL66 isoform A"/>
    <property type="match status" value="1"/>
</dbReference>
<evidence type="ECO:0000256" key="4">
    <source>
        <dbReference type="ARBA" id="ARBA00023163"/>
    </source>
</evidence>
<dbReference type="AlphaFoldDB" id="A0AA38WVG4"/>
<evidence type="ECO:0000256" key="5">
    <source>
        <dbReference type="ARBA" id="ARBA00023242"/>
    </source>
</evidence>
<dbReference type="SUPFAM" id="SSF55455">
    <property type="entry name" value="SRF-like"/>
    <property type="match status" value="1"/>
</dbReference>
<evidence type="ECO:0000313" key="10">
    <source>
        <dbReference type="Proteomes" id="UP001172457"/>
    </source>
</evidence>
<dbReference type="GO" id="GO:0000977">
    <property type="term" value="F:RNA polymerase II transcription regulatory region sequence-specific DNA binding"/>
    <property type="evidence" value="ECO:0007669"/>
    <property type="project" value="InterPro"/>
</dbReference>
<dbReference type="Gene3D" id="3.40.1810.10">
    <property type="entry name" value="Transcription factor, MADS-box"/>
    <property type="match status" value="1"/>
</dbReference>
<keyword evidence="3" id="KW-0238">DNA-binding</keyword>
<dbReference type="InterPro" id="IPR033896">
    <property type="entry name" value="MEF2-like_N"/>
</dbReference>
<dbReference type="CDD" id="cd00265">
    <property type="entry name" value="MADS_MEF2_like"/>
    <property type="match status" value="1"/>
</dbReference>
<dbReference type="GO" id="GO:0046983">
    <property type="term" value="F:protein dimerization activity"/>
    <property type="evidence" value="ECO:0007669"/>
    <property type="project" value="InterPro"/>
</dbReference>
<dbReference type="SMART" id="SM00432">
    <property type="entry name" value="MADS"/>
    <property type="match status" value="1"/>
</dbReference>
<feature type="compositionally biased region" description="Gly residues" evidence="6">
    <location>
        <begin position="30"/>
        <end position="55"/>
    </location>
</feature>
<feature type="region of interest" description="Disordered" evidence="6">
    <location>
        <begin position="23"/>
        <end position="55"/>
    </location>
</feature>
<evidence type="ECO:0000256" key="1">
    <source>
        <dbReference type="ARBA" id="ARBA00004123"/>
    </source>
</evidence>
<comment type="subcellular location">
    <subcellularLocation>
        <location evidence="1">Nucleus</location>
    </subcellularLocation>
</comment>
<dbReference type="GO" id="GO:0005634">
    <property type="term" value="C:nucleus"/>
    <property type="evidence" value="ECO:0007669"/>
    <property type="project" value="UniProtKB-SubCell"/>
</dbReference>
<feature type="transmembrane region" description="Helical" evidence="7">
    <location>
        <begin position="137"/>
        <end position="159"/>
    </location>
</feature>
<keyword evidence="7" id="KW-0472">Membrane</keyword>
<dbReference type="InterPro" id="IPR002100">
    <property type="entry name" value="TF_MADSbox"/>
</dbReference>
<evidence type="ECO:0000256" key="2">
    <source>
        <dbReference type="ARBA" id="ARBA00023015"/>
    </source>
</evidence>
<dbReference type="Pfam" id="PF00319">
    <property type="entry name" value="SRF-TF"/>
    <property type="match status" value="1"/>
</dbReference>
<gene>
    <name evidence="9" type="ORF">OSB04_002807</name>
</gene>
<dbReference type="PROSITE" id="PS50066">
    <property type="entry name" value="MADS_BOX_2"/>
    <property type="match status" value="1"/>
</dbReference>
<evidence type="ECO:0000259" key="8">
    <source>
        <dbReference type="PROSITE" id="PS50066"/>
    </source>
</evidence>
<dbReference type="GO" id="GO:0045944">
    <property type="term" value="P:positive regulation of transcription by RNA polymerase II"/>
    <property type="evidence" value="ECO:0007669"/>
    <property type="project" value="InterPro"/>
</dbReference>
<keyword evidence="5" id="KW-0539">Nucleus</keyword>
<evidence type="ECO:0000256" key="7">
    <source>
        <dbReference type="SAM" id="Phobius"/>
    </source>
</evidence>
<sequence>MQNHIYNGGGECGVAAATDGEGYSSDGFEGTDGGARGTGSGFGGAEGTGGDFDGVEGTGVGFGGTGCGAGGTGGGFEVTGGGADGAGGTGGGFRVTDGGVGGTGGGFGGTGSGVGGADSVAGDGGGGGDGGGVVVEVVVVVVEVMWVVVLLLLVVAEAVQAEVVVAAVEVVVVVAVVVAAVAEMVVEVVAIKVVWVIMGRVKLQIKKIENTTNRQVTFSKRRNGLIKKAYELSVLCDVDVALIMFSPSGRASIFSGHRSIEEIMARYINLPEHERGRLQNQEYLERALGRLKGEAQDHHIQNHASSPSSGDSQLEEIQQEIIRCKSQLMEMEKRLRIFEGNPSEIATMCEAEYREQILEETLKHVRVRKDVLEKYNSSMEVQSTSQVALPQEAINVNNMVTTNPSTILDWLPPRDQQVQLMNYMNFNGLLPQRQNEHVNRAMEDGNSANVQRPEFGQVIDMNLSPWMQFYPNGM</sequence>
<evidence type="ECO:0000256" key="3">
    <source>
        <dbReference type="ARBA" id="ARBA00023125"/>
    </source>
</evidence>
<dbReference type="PANTHER" id="PTHR48019">
    <property type="entry name" value="SERUM RESPONSE FACTOR HOMOLOG"/>
    <property type="match status" value="1"/>
</dbReference>
<organism evidence="9 10">
    <name type="scientific">Centaurea solstitialis</name>
    <name type="common">yellow star-thistle</name>
    <dbReference type="NCBI Taxonomy" id="347529"/>
    <lineage>
        <taxon>Eukaryota</taxon>
        <taxon>Viridiplantae</taxon>
        <taxon>Streptophyta</taxon>
        <taxon>Embryophyta</taxon>
        <taxon>Tracheophyta</taxon>
        <taxon>Spermatophyta</taxon>
        <taxon>Magnoliopsida</taxon>
        <taxon>eudicotyledons</taxon>
        <taxon>Gunneridae</taxon>
        <taxon>Pentapetalae</taxon>
        <taxon>asterids</taxon>
        <taxon>campanulids</taxon>
        <taxon>Asterales</taxon>
        <taxon>Asteraceae</taxon>
        <taxon>Carduoideae</taxon>
        <taxon>Cardueae</taxon>
        <taxon>Centaureinae</taxon>
        <taxon>Centaurea</taxon>
    </lineage>
</organism>
<keyword evidence="10" id="KW-1185">Reference proteome</keyword>